<protein>
    <submittedName>
        <fullName evidence="2">Uncharacterized protein</fullName>
    </submittedName>
</protein>
<sequence>METARRLNLVVTLFGSILFAAMLLWVQYAPGDLATRVGDFVAADVAEKTRDRLTELAAGDEGTLTERLLASGAERALDRADDAEAALRDRLVPWVGKVVGGDCDDCAVTEGLPRVLAPLLDKAEPWVKEKFEERRDGLLWSLTIFAATNLALFAAALGLSAFKGRAAKHLLLVSGLMTLTVLLAASWYVAGQDWLLILLTGDFVGYGYSIFAGVIFLFLFDIAFLHGSITGGIINTICESLNITASVSPC</sequence>
<evidence type="ECO:0000313" key="2">
    <source>
        <dbReference type="EMBL" id="SFJ35697.1"/>
    </source>
</evidence>
<feature type="transmembrane region" description="Helical" evidence="1">
    <location>
        <begin position="138"/>
        <end position="162"/>
    </location>
</feature>
<reference evidence="2 3" key="1">
    <citation type="submission" date="2016-10" db="EMBL/GenBank/DDBJ databases">
        <authorList>
            <person name="de Groot N.N."/>
        </authorList>
    </citation>
    <scope>NUCLEOTIDE SEQUENCE [LARGE SCALE GENOMIC DNA]</scope>
    <source>
        <strain evidence="2 3">DSM 19073</strain>
    </source>
</reference>
<dbReference type="EMBL" id="FORA01000003">
    <property type="protein sequence ID" value="SFJ35697.1"/>
    <property type="molecule type" value="Genomic_DNA"/>
</dbReference>
<dbReference type="AlphaFoldDB" id="A0A1I3QRF0"/>
<keyword evidence="1" id="KW-0472">Membrane</keyword>
<keyword evidence="3" id="KW-1185">Reference proteome</keyword>
<keyword evidence="1" id="KW-1133">Transmembrane helix</keyword>
<evidence type="ECO:0000313" key="3">
    <source>
        <dbReference type="Proteomes" id="UP000199110"/>
    </source>
</evidence>
<gene>
    <name evidence="2" type="ORF">SAMN04488095_2616</name>
</gene>
<dbReference type="STRING" id="390807.SAMN04488095_2616"/>
<dbReference type="Proteomes" id="UP000199110">
    <property type="component" value="Unassembled WGS sequence"/>
</dbReference>
<feature type="transmembrane region" description="Helical" evidence="1">
    <location>
        <begin position="169"/>
        <end position="189"/>
    </location>
</feature>
<proteinExistence type="predicted"/>
<evidence type="ECO:0000256" key="1">
    <source>
        <dbReference type="SAM" id="Phobius"/>
    </source>
</evidence>
<dbReference type="RefSeq" id="WP_092781399.1">
    <property type="nucleotide sequence ID" value="NZ_FORA01000003.1"/>
</dbReference>
<feature type="transmembrane region" description="Helical" evidence="1">
    <location>
        <begin position="195"/>
        <end position="220"/>
    </location>
</feature>
<feature type="transmembrane region" description="Helical" evidence="1">
    <location>
        <begin position="7"/>
        <end position="28"/>
    </location>
</feature>
<keyword evidence="1" id="KW-0812">Transmembrane</keyword>
<name>A0A1I3QRF0_9RHOB</name>
<organism evidence="2 3">
    <name type="scientific">Jannaschia pohangensis</name>
    <dbReference type="NCBI Taxonomy" id="390807"/>
    <lineage>
        <taxon>Bacteria</taxon>
        <taxon>Pseudomonadati</taxon>
        <taxon>Pseudomonadota</taxon>
        <taxon>Alphaproteobacteria</taxon>
        <taxon>Rhodobacterales</taxon>
        <taxon>Roseobacteraceae</taxon>
        <taxon>Jannaschia</taxon>
    </lineage>
</organism>
<accession>A0A1I3QRF0</accession>